<dbReference type="InterPro" id="IPR047650">
    <property type="entry name" value="Transpos_IS110"/>
</dbReference>
<feature type="domain" description="Transposase IS110-like N-terminal" evidence="1">
    <location>
        <begin position="7"/>
        <end position="146"/>
    </location>
</feature>
<evidence type="ECO:0000313" key="4">
    <source>
        <dbReference type="Proteomes" id="UP001244297"/>
    </source>
</evidence>
<keyword evidence="4" id="KW-1185">Reference proteome</keyword>
<dbReference type="Pfam" id="PF02371">
    <property type="entry name" value="Transposase_20"/>
    <property type="match status" value="1"/>
</dbReference>
<feature type="domain" description="Transposase IS116/IS110/IS902 C-terminal" evidence="2">
    <location>
        <begin position="213"/>
        <end position="290"/>
    </location>
</feature>
<organism evidence="3 4">
    <name type="scientific">Methylobacterium longum</name>
    <dbReference type="NCBI Taxonomy" id="767694"/>
    <lineage>
        <taxon>Bacteria</taxon>
        <taxon>Pseudomonadati</taxon>
        <taxon>Pseudomonadota</taxon>
        <taxon>Alphaproteobacteria</taxon>
        <taxon>Hyphomicrobiales</taxon>
        <taxon>Methylobacteriaceae</taxon>
        <taxon>Methylobacterium</taxon>
    </lineage>
</organism>
<sequence>MATIVTIGLDIAKSVFQIHGIDAAGAVVVRRKLSRGRVLAYFEALPRCVIGLEACNTSHHWARELTALGHDVRLMPAQYVKPYVKRGKTDAADAEAICEAVTRPTMRFVAVKTPEQQSVMMLHRVRLMLNRQRTQLSNALRAHMAEFGVVAPVGRVGLERLLSIVADCADKRIPTDARVCLEMLVRQLAVVKTQVLENDRRIRESARATEVGRRLMAIPGVGPLLASAFVASVADPRVFKTGRDLAAWIGLVPKQNSSGGKERLGGISRAGNGYLRQMLVVGAMAVIRQAQRHGNRRAWLLQLLARRATKVAAVALANKTARMVWALMTSGEVYREPAVTAA</sequence>
<dbReference type="Proteomes" id="UP001244297">
    <property type="component" value="Unassembled WGS sequence"/>
</dbReference>
<proteinExistence type="predicted"/>
<dbReference type="NCBIfam" id="NF033542">
    <property type="entry name" value="transpos_IS110"/>
    <property type="match status" value="1"/>
</dbReference>
<dbReference type="InterPro" id="IPR002525">
    <property type="entry name" value="Transp_IS110-like_N"/>
</dbReference>
<dbReference type="PANTHER" id="PTHR33055:SF3">
    <property type="entry name" value="PUTATIVE TRANSPOSASE FOR IS117-RELATED"/>
    <property type="match status" value="1"/>
</dbReference>
<dbReference type="RefSeq" id="WP_238289555.1">
    <property type="nucleotide sequence ID" value="NZ_BPQS01000016.1"/>
</dbReference>
<dbReference type="Pfam" id="PF01548">
    <property type="entry name" value="DEDD_Tnp_IS110"/>
    <property type="match status" value="1"/>
</dbReference>
<accession>A0ABT8AT57</accession>
<dbReference type="InterPro" id="IPR003346">
    <property type="entry name" value="Transposase_20"/>
</dbReference>
<evidence type="ECO:0000313" key="3">
    <source>
        <dbReference type="EMBL" id="MDN3573097.1"/>
    </source>
</evidence>
<evidence type="ECO:0000259" key="2">
    <source>
        <dbReference type="Pfam" id="PF02371"/>
    </source>
</evidence>
<protein>
    <submittedName>
        <fullName evidence="3">IS110 family transposase</fullName>
    </submittedName>
</protein>
<dbReference type="EMBL" id="JAUFPT010000066">
    <property type="protein sequence ID" value="MDN3573097.1"/>
    <property type="molecule type" value="Genomic_DNA"/>
</dbReference>
<dbReference type="PANTHER" id="PTHR33055">
    <property type="entry name" value="TRANSPOSASE FOR INSERTION SEQUENCE ELEMENT IS1111A"/>
    <property type="match status" value="1"/>
</dbReference>
<evidence type="ECO:0000259" key="1">
    <source>
        <dbReference type="Pfam" id="PF01548"/>
    </source>
</evidence>
<comment type="caution">
    <text evidence="3">The sequence shown here is derived from an EMBL/GenBank/DDBJ whole genome shotgun (WGS) entry which is preliminary data.</text>
</comment>
<reference evidence="4" key="1">
    <citation type="journal article" date="2019" name="Int. J. Syst. Evol. Microbiol.">
        <title>The Global Catalogue of Microorganisms (GCM) 10K type strain sequencing project: providing services to taxonomists for standard genome sequencing and annotation.</title>
        <authorList>
            <consortium name="The Broad Institute Genomics Platform"/>
            <consortium name="The Broad Institute Genome Sequencing Center for Infectious Disease"/>
            <person name="Wu L."/>
            <person name="Ma J."/>
        </authorList>
    </citation>
    <scope>NUCLEOTIDE SEQUENCE [LARGE SCALE GENOMIC DNA]</scope>
    <source>
        <strain evidence="4">CECT 7806</strain>
    </source>
</reference>
<name>A0ABT8AT57_9HYPH</name>
<gene>
    <name evidence="3" type="ORF">QWZ18_21015</name>
</gene>